<evidence type="ECO:0008006" key="8">
    <source>
        <dbReference type="Google" id="ProtNLM"/>
    </source>
</evidence>
<evidence type="ECO:0000256" key="5">
    <source>
        <dbReference type="ARBA" id="ARBA00023027"/>
    </source>
</evidence>
<evidence type="ECO:0000313" key="6">
    <source>
        <dbReference type="EMBL" id="CAE7229019.1"/>
    </source>
</evidence>
<dbReference type="GO" id="GO:0016740">
    <property type="term" value="F:transferase activity"/>
    <property type="evidence" value="ECO:0007669"/>
    <property type="project" value="UniProtKB-KW"/>
</dbReference>
<evidence type="ECO:0000256" key="2">
    <source>
        <dbReference type="ARBA" id="ARBA00022723"/>
    </source>
</evidence>
<evidence type="ECO:0000313" key="7">
    <source>
        <dbReference type="Proteomes" id="UP000663827"/>
    </source>
</evidence>
<dbReference type="InterPro" id="IPR036188">
    <property type="entry name" value="FAD/NAD-bd_sf"/>
</dbReference>
<proteinExistence type="predicted"/>
<dbReference type="GO" id="GO:0009228">
    <property type="term" value="P:thiamine biosynthetic process"/>
    <property type="evidence" value="ECO:0007669"/>
    <property type="project" value="UniProtKB-KW"/>
</dbReference>
<dbReference type="Gene3D" id="6.10.250.2840">
    <property type="match status" value="1"/>
</dbReference>
<reference evidence="6" key="1">
    <citation type="submission" date="2021-01" db="EMBL/GenBank/DDBJ databases">
        <authorList>
            <person name="Kaushik A."/>
        </authorList>
    </citation>
    <scope>NUCLEOTIDE SEQUENCE</scope>
    <source>
        <strain evidence="6">AG5</strain>
    </source>
</reference>
<protein>
    <recommendedName>
        <fullName evidence="8">Thiazole biosynthetic enzyme</fullName>
    </recommendedName>
</protein>
<dbReference type="EMBL" id="CAJNJQ010006467">
    <property type="protein sequence ID" value="CAE7229019.1"/>
    <property type="molecule type" value="Genomic_DNA"/>
</dbReference>
<evidence type="ECO:0000256" key="3">
    <source>
        <dbReference type="ARBA" id="ARBA00022977"/>
    </source>
</evidence>
<dbReference type="OrthoDB" id="391137at2759"/>
<keyword evidence="5" id="KW-0520">NAD</keyword>
<organism evidence="6 7">
    <name type="scientific">Rhizoctonia solani</name>
    <dbReference type="NCBI Taxonomy" id="456999"/>
    <lineage>
        <taxon>Eukaryota</taxon>
        <taxon>Fungi</taxon>
        <taxon>Dikarya</taxon>
        <taxon>Basidiomycota</taxon>
        <taxon>Agaricomycotina</taxon>
        <taxon>Agaricomycetes</taxon>
        <taxon>Cantharellales</taxon>
        <taxon>Ceratobasidiaceae</taxon>
        <taxon>Rhizoctonia</taxon>
    </lineage>
</organism>
<dbReference type="SUPFAM" id="SSF51905">
    <property type="entry name" value="FAD/NAD(P)-binding domain"/>
    <property type="match status" value="1"/>
</dbReference>
<evidence type="ECO:0000256" key="4">
    <source>
        <dbReference type="ARBA" id="ARBA00023004"/>
    </source>
</evidence>
<dbReference type="GO" id="GO:0046872">
    <property type="term" value="F:metal ion binding"/>
    <property type="evidence" value="ECO:0007669"/>
    <property type="project" value="UniProtKB-KW"/>
</dbReference>
<sequence>MTPPIATSTYLLDSPVLVKKDLSTNYQAQYETKEDYNGEYKFAPIKESQVSRAMTKRYFEDMYDRAVSDVVIVGAGSAGLSCAYHLAKSAPHLKITIIEAGVAPGGGAWLGGQLMTAMVVRKPADRFLAELGVPFEDEGPYVVVRHAAMFTSTILSKVLAFPNVRMFNATAVEDLIVKPDGRVAGVVTNYTLVALNHHTQSCMDPQVITAPVVVSATGHDGPMGAFCAKRLVSTGLVKELGDMRCLDMNCSEPAIVNGTREVHPGLIMTGMELSEHDGANRMGPTPELDLLVMLSYKGRSFSPDVVPYQLHLRTMSTNDPHPAAASPIIDLKIQQASRYDLRFQDDLVQIHGRMIGVRFGGYRDPTLKPLIMVWNWVTGIEVAHLELLPARRYSMTFLSEEYLLVPEFAEPIEGTRRVYNQLGRLDVYQVPLDTSTVGLGLCVASFILPEPTILQNSVYLEVSMSPTLAPDSTVLQSKVYETSTRNRYIHIYISTSIENDMNDPSWRASHRDGLHGLLYVSTGVLLDVMSQIRHSVSSIAPVSIPWSEWGCQASWVSWPSAQYMNGFSWGQRHAFRYNVKAETHQTRCMTSHRFCILDHNQSRAKIASYGSCGLVEVKQSEGQMNSAVTQDVGSAPLSREAAEKMTFREALSSGMRYTEVPVRMEAVNELLSSNSIIFEANNLAPLIDMEPLSGGFESIVIDDEHLVVLVPKGPSTFTLAGLLVYDM</sequence>
<keyword evidence="1" id="KW-0808">Transferase</keyword>
<evidence type="ECO:0000256" key="1">
    <source>
        <dbReference type="ARBA" id="ARBA00022679"/>
    </source>
</evidence>
<keyword evidence="4" id="KW-0408">Iron</keyword>
<dbReference type="NCBIfam" id="TIGR00292">
    <property type="entry name" value="sulfide-dependent adenosine diphosphate thiazole synthase"/>
    <property type="match status" value="1"/>
</dbReference>
<gene>
    <name evidence="6" type="ORF">RDB_LOCUS181554</name>
</gene>
<dbReference type="Proteomes" id="UP000663827">
    <property type="component" value="Unassembled WGS sequence"/>
</dbReference>
<dbReference type="InterPro" id="IPR002922">
    <property type="entry name" value="Thi4_fam"/>
</dbReference>
<comment type="caution">
    <text evidence="6">The sequence shown here is derived from an EMBL/GenBank/DDBJ whole genome shotgun (WGS) entry which is preliminary data.</text>
</comment>
<name>A0A8H3I3N3_9AGAM</name>
<dbReference type="Pfam" id="PF01946">
    <property type="entry name" value="Thi4"/>
    <property type="match status" value="1"/>
</dbReference>
<accession>A0A8H3I3N3</accession>
<dbReference type="PANTHER" id="PTHR43422">
    <property type="entry name" value="THIAMINE THIAZOLE SYNTHASE"/>
    <property type="match status" value="1"/>
</dbReference>
<keyword evidence="3" id="KW-0784">Thiamine biosynthesis</keyword>
<dbReference type="PANTHER" id="PTHR43422:SF3">
    <property type="entry name" value="THIAMINE THIAZOLE SYNTHASE"/>
    <property type="match status" value="1"/>
</dbReference>
<keyword evidence="2" id="KW-0479">Metal-binding</keyword>
<dbReference type="AlphaFoldDB" id="A0A8H3I3N3"/>
<dbReference type="Gene3D" id="3.50.50.60">
    <property type="entry name" value="FAD/NAD(P)-binding domain"/>
    <property type="match status" value="1"/>
</dbReference>